<dbReference type="EMBL" id="CAJFDI010000002">
    <property type="protein sequence ID" value="CAD5217992.1"/>
    <property type="molecule type" value="Genomic_DNA"/>
</dbReference>
<dbReference type="InterPro" id="IPR001995">
    <property type="entry name" value="Peptidase_A2_cat"/>
</dbReference>
<comment type="caution">
    <text evidence="3">The sequence shown here is derived from an EMBL/GenBank/DDBJ whole genome shotgun (WGS) entry which is preliminary data.</text>
</comment>
<dbReference type="OrthoDB" id="5920525at2759"/>
<dbReference type="InterPro" id="IPR005312">
    <property type="entry name" value="DUF1759"/>
</dbReference>
<dbReference type="SUPFAM" id="SSF56672">
    <property type="entry name" value="DNA/RNA polymerases"/>
    <property type="match status" value="1"/>
</dbReference>
<evidence type="ECO:0000259" key="2">
    <source>
        <dbReference type="PROSITE" id="PS50175"/>
    </source>
</evidence>
<gene>
    <name evidence="3" type="ORF">BXYJ_LOCUS5385</name>
</gene>
<dbReference type="InterPro" id="IPR021109">
    <property type="entry name" value="Peptidase_aspartic_dom_sf"/>
</dbReference>
<evidence type="ECO:0000313" key="3">
    <source>
        <dbReference type="EMBL" id="CAD5217992.1"/>
    </source>
</evidence>
<dbReference type="Pfam" id="PF03564">
    <property type="entry name" value="DUF1759"/>
    <property type="match status" value="1"/>
</dbReference>
<dbReference type="GO" id="GO:0006508">
    <property type="term" value="P:proteolysis"/>
    <property type="evidence" value="ECO:0007669"/>
    <property type="project" value="InterPro"/>
</dbReference>
<dbReference type="Gene3D" id="3.30.70.270">
    <property type="match status" value="1"/>
</dbReference>
<dbReference type="PROSITE" id="PS50175">
    <property type="entry name" value="ASP_PROT_RETROV"/>
    <property type="match status" value="1"/>
</dbReference>
<dbReference type="Gene3D" id="2.40.70.10">
    <property type="entry name" value="Acid Proteases"/>
    <property type="match status" value="1"/>
</dbReference>
<proteinExistence type="predicted"/>
<evidence type="ECO:0000256" key="1">
    <source>
        <dbReference type="ARBA" id="ARBA00022801"/>
    </source>
</evidence>
<dbReference type="Proteomes" id="UP000659654">
    <property type="component" value="Unassembled WGS sequence"/>
</dbReference>
<protein>
    <submittedName>
        <fullName evidence="3">(pine wood nematode) hypothetical protein</fullName>
    </submittedName>
</protein>
<sequence length="1372" mass="158462">MDPKEMVEEKTQSLSSHLRRLLGPALGTLKKHKATCDSIGDFEMVTGETRSRLLKTKEYIIDLEGPTQSLTKTLERVNSYIEQWRAILDRVSLEQYELEKKIMDVFHEKTKMLTLPEEAEESLLRAQKQLARARLAEMELKFNMENNASTANLTATQTSVAIPITNVKLPALSLPTFNGEPTAWPQFIQRFRGTIHRRNDLNDVDKLNYLIGLLEGDAKKMVQGYQIRDENYSIVMETLEKRFGDDRVIVNQLIQRLNTLTPKGTSIHHTKAYLLEMDQLRNQLKQYKRSIGDDQYWYLIESRIPKYLVYKLHDRKRITSEWNNDIATNELFDMIKEEEEMTKTRKENPFPVRSYTIQSADPPKAKLLPCLFCNSSSHRSYQCHTCPTVKERRDKIRELHRCYCCLQPFEKAHNCGKTCRKCNGSHNQLICDGDRQPTPARQFQQARGTGQKPGNIPIATQQQPRPWFNNPKNPNFTPIKNVKTFTTTCQDEERQETAVNCAFSTAPFLKEEKPTLPVVPIRLTNEDSGEQLELMAFLDSGSEKSYIRKEAAQKLGLENKGTKELYIKGLAGMNQRKKVDVVEATVNHTLPVTLFATETLVGKVGYAERQPDGSHKLRTVTPDLLIGSDYMFQLLTDSTCIGPNLKQFETDLGTIILHQPQPERIATWTNPAITGDDENMDHQLQNLWKLENLGFSTQHPETVDEALLEQFKRDVEFDGKRYTVKWLWNEKKLELSTNFGLAFFRLQTTMRKLEKDPELKVKYKKIFDDQLQEGIIEKVTTNEMDNVISYVPHQAVIRPDKATTKIRVVFDCSASPKGGISLNDALHQGPLLLPQLVGMILRFRHGRYVTISDVKQAFHQLGLQPSERDAVRFLLPKDWSRPVSRTNFQVYRFTRVLFGATCSPSLLALTIRYHLERYHEGQGLIQNIYVDNVMEIDDSEEDLKERCQRTKDIFANASMELREYYSNSDKIMKFFNPEPATVTKFLGHPWKLKEDTFVIQRPKFTYDGDGTVTKRMMVSHLGKFYDPLGLLSPTMLPFKRILQKIWDLGISWDDPVPQELVFEWTKYVDDVKEIEVPRMVELKSEDVNMAVFCDASSYGFGIAAYVIGPMKKPALIFAKSRLFPSELKKRSSIKLTIPRKEITSMYGAAKVAKFLMKELPQIKNVIIYSDSQVAIQQLLHEDDQTIYVRNRVRELQSYRKEMEFRFIDGKLNPADIASRGAKVTELMHNELWWKGPEFLLQDITEWPSTMVVPKLTDVPTETTTTATAKSDEPASLITKDMNWKKLINVTKHVICFINKCRPGRTPIPETPQEAGRRLVRAEQEIYPPTPKFKRDDVSTRMTLARGEWTPDWRTQNERKMQRTPSGYLWRVR</sequence>
<organism evidence="3 4">
    <name type="scientific">Bursaphelenchus xylophilus</name>
    <name type="common">Pinewood nematode worm</name>
    <name type="synonym">Aphelenchoides xylophilus</name>
    <dbReference type="NCBI Taxonomy" id="6326"/>
    <lineage>
        <taxon>Eukaryota</taxon>
        <taxon>Metazoa</taxon>
        <taxon>Ecdysozoa</taxon>
        <taxon>Nematoda</taxon>
        <taxon>Chromadorea</taxon>
        <taxon>Rhabditida</taxon>
        <taxon>Tylenchina</taxon>
        <taxon>Tylenchomorpha</taxon>
        <taxon>Aphelenchoidea</taxon>
        <taxon>Aphelenchoididae</taxon>
        <taxon>Bursaphelenchus</taxon>
    </lineage>
</organism>
<dbReference type="EMBL" id="CAJFCV020000002">
    <property type="protein sequence ID" value="CAG9102323.1"/>
    <property type="molecule type" value="Genomic_DNA"/>
</dbReference>
<reference evidence="3" key="1">
    <citation type="submission" date="2020-09" db="EMBL/GenBank/DDBJ databases">
        <authorList>
            <person name="Kikuchi T."/>
        </authorList>
    </citation>
    <scope>NUCLEOTIDE SEQUENCE</scope>
    <source>
        <strain evidence="3">Ka4C1</strain>
    </source>
</reference>
<dbReference type="InterPro" id="IPR043128">
    <property type="entry name" value="Rev_trsase/Diguanyl_cyclase"/>
</dbReference>
<keyword evidence="1" id="KW-0378">Hydrolase</keyword>
<dbReference type="InterPro" id="IPR008042">
    <property type="entry name" value="Retrotrans_Pao"/>
</dbReference>
<name>A0A811KRN7_BURXY</name>
<dbReference type="PANTHER" id="PTHR47331:SF5">
    <property type="entry name" value="RIBONUCLEASE H"/>
    <property type="match status" value="1"/>
</dbReference>
<dbReference type="GO" id="GO:0004190">
    <property type="term" value="F:aspartic-type endopeptidase activity"/>
    <property type="evidence" value="ECO:0007669"/>
    <property type="project" value="InterPro"/>
</dbReference>
<accession>A0A811KRN7</accession>
<dbReference type="Pfam" id="PF05380">
    <property type="entry name" value="Peptidase_A17"/>
    <property type="match status" value="1"/>
</dbReference>
<dbReference type="Proteomes" id="UP000582659">
    <property type="component" value="Unassembled WGS sequence"/>
</dbReference>
<dbReference type="PANTHER" id="PTHR47331">
    <property type="entry name" value="PHD-TYPE DOMAIN-CONTAINING PROTEIN"/>
    <property type="match status" value="1"/>
</dbReference>
<feature type="domain" description="Peptidase A2" evidence="2">
    <location>
        <begin position="534"/>
        <end position="630"/>
    </location>
</feature>
<dbReference type="InterPro" id="IPR043502">
    <property type="entry name" value="DNA/RNA_pol_sf"/>
</dbReference>
<dbReference type="Pfam" id="PF00078">
    <property type="entry name" value="RVT_1"/>
    <property type="match status" value="1"/>
</dbReference>
<dbReference type="Gene3D" id="3.10.10.10">
    <property type="entry name" value="HIV Type 1 Reverse Transcriptase, subunit A, domain 1"/>
    <property type="match status" value="1"/>
</dbReference>
<dbReference type="InterPro" id="IPR000477">
    <property type="entry name" value="RT_dom"/>
</dbReference>
<evidence type="ECO:0000313" key="4">
    <source>
        <dbReference type="Proteomes" id="UP000659654"/>
    </source>
</evidence>
<keyword evidence="4" id="KW-1185">Reference proteome</keyword>